<reference evidence="5 6" key="1">
    <citation type="submission" date="2014-07" db="EMBL/GenBank/DDBJ databases">
        <authorList>
            <person name="McCorrison J."/>
            <person name="Sanka R."/>
            <person name="Torralba M."/>
            <person name="Gillis M."/>
            <person name="Haft D.H."/>
            <person name="Methe B."/>
            <person name="Sutton G."/>
            <person name="Nelson K.E."/>
        </authorList>
    </citation>
    <scope>NUCLEOTIDE SEQUENCE [LARGE SCALE GENOMIC DNA]</scope>
    <source>
        <strain evidence="5 6">DNF00320</strain>
    </source>
</reference>
<dbReference type="RefSeq" id="WP_036865764.1">
    <property type="nucleotide sequence ID" value="NZ_JRNQ01000002.1"/>
</dbReference>
<feature type="coiled-coil region" evidence="3">
    <location>
        <begin position="83"/>
        <end position="110"/>
    </location>
</feature>
<dbReference type="GO" id="GO:0051082">
    <property type="term" value="F:unfolded protein binding"/>
    <property type="evidence" value="ECO:0007669"/>
    <property type="project" value="InterPro"/>
</dbReference>
<gene>
    <name evidence="5" type="ORF">HMPREF0647_00695</name>
</gene>
<proteinExistence type="inferred from homology"/>
<evidence type="ECO:0000313" key="5">
    <source>
        <dbReference type="EMBL" id="KGF45956.1"/>
    </source>
</evidence>
<comment type="caution">
    <text evidence="5">The sequence shown here is derived from an EMBL/GenBank/DDBJ whole genome shotgun (WGS) entry which is preliminary data.</text>
</comment>
<dbReference type="InterPro" id="IPR024930">
    <property type="entry name" value="Skp_dom_sf"/>
</dbReference>
<dbReference type="OrthoDB" id="1081275at2"/>
<dbReference type="Pfam" id="PF03938">
    <property type="entry name" value="OmpH"/>
    <property type="match status" value="1"/>
</dbReference>
<dbReference type="Proteomes" id="UP000029525">
    <property type="component" value="Unassembled WGS sequence"/>
</dbReference>
<dbReference type="InterPro" id="IPR005632">
    <property type="entry name" value="Chaperone_Skp"/>
</dbReference>
<protein>
    <submittedName>
        <fullName evidence="5">Membrane protein</fullName>
    </submittedName>
</protein>
<dbReference type="GO" id="GO:0050821">
    <property type="term" value="P:protein stabilization"/>
    <property type="evidence" value="ECO:0007669"/>
    <property type="project" value="TreeGrafter"/>
</dbReference>
<comment type="similarity">
    <text evidence="1">Belongs to the Skp family.</text>
</comment>
<dbReference type="AlphaFoldDB" id="A0A096AHC6"/>
<dbReference type="GO" id="GO:0005829">
    <property type="term" value="C:cytosol"/>
    <property type="evidence" value="ECO:0007669"/>
    <property type="project" value="TreeGrafter"/>
</dbReference>
<dbReference type="SMART" id="SM00935">
    <property type="entry name" value="OmpH"/>
    <property type="match status" value="1"/>
</dbReference>
<dbReference type="PANTHER" id="PTHR35089">
    <property type="entry name" value="CHAPERONE PROTEIN SKP"/>
    <property type="match status" value="1"/>
</dbReference>
<accession>A0A096AHC6</accession>
<keyword evidence="2 4" id="KW-0732">Signal</keyword>
<dbReference type="EMBL" id="JRNQ01000002">
    <property type="protein sequence ID" value="KGF45956.1"/>
    <property type="molecule type" value="Genomic_DNA"/>
</dbReference>
<dbReference type="SUPFAM" id="SSF111384">
    <property type="entry name" value="OmpH-like"/>
    <property type="match status" value="1"/>
</dbReference>
<evidence type="ECO:0000256" key="4">
    <source>
        <dbReference type="SAM" id="SignalP"/>
    </source>
</evidence>
<evidence type="ECO:0000256" key="3">
    <source>
        <dbReference type="SAM" id="Coils"/>
    </source>
</evidence>
<organism evidence="5 6">
    <name type="scientific">Prevotella bivia DNF00320</name>
    <dbReference type="NCBI Taxonomy" id="1401068"/>
    <lineage>
        <taxon>Bacteria</taxon>
        <taxon>Pseudomonadati</taxon>
        <taxon>Bacteroidota</taxon>
        <taxon>Bacteroidia</taxon>
        <taxon>Bacteroidales</taxon>
        <taxon>Prevotellaceae</taxon>
        <taxon>Prevotella</taxon>
    </lineage>
</organism>
<evidence type="ECO:0000256" key="2">
    <source>
        <dbReference type="ARBA" id="ARBA00022729"/>
    </source>
</evidence>
<dbReference type="Gene3D" id="3.30.910.20">
    <property type="entry name" value="Skp domain"/>
    <property type="match status" value="1"/>
</dbReference>
<keyword evidence="3" id="KW-0175">Coiled coil</keyword>
<feature type="signal peptide" evidence="4">
    <location>
        <begin position="1"/>
        <end position="19"/>
    </location>
</feature>
<evidence type="ECO:0000313" key="6">
    <source>
        <dbReference type="Proteomes" id="UP000029525"/>
    </source>
</evidence>
<feature type="chain" id="PRO_5001923735" evidence="4">
    <location>
        <begin position="20"/>
        <end position="167"/>
    </location>
</feature>
<sequence>MKKFCFTLLLITLPLLVNAQNLKFGYFSYDKVFHAMASYATASTTYASIKAKYDAEVKRSEDDFNRRYEDFLEVQHNLNPSILRKRQAEIEELLQRNRAFKIETERLLKQAEQDTFAPVRDKLNATLQEMGHESGYAFILNTDNNTMPYVNNAVGEDITNALITVLQ</sequence>
<dbReference type="PANTHER" id="PTHR35089:SF1">
    <property type="entry name" value="CHAPERONE PROTEIN SKP"/>
    <property type="match status" value="1"/>
</dbReference>
<evidence type="ECO:0000256" key="1">
    <source>
        <dbReference type="ARBA" id="ARBA00009091"/>
    </source>
</evidence>
<name>A0A096AHC6_9BACT</name>